<evidence type="ECO:0000259" key="1">
    <source>
        <dbReference type="Pfam" id="PF09937"/>
    </source>
</evidence>
<name>A0ABP3VBX8_9BURK</name>
<protein>
    <submittedName>
        <fullName evidence="2">DUF2169 domain-containing protein</fullName>
    </submittedName>
</protein>
<dbReference type="EMBL" id="BAAAEW010000020">
    <property type="protein sequence ID" value="GAA0754593.1"/>
    <property type="molecule type" value="Genomic_DNA"/>
</dbReference>
<evidence type="ECO:0000313" key="2">
    <source>
        <dbReference type="EMBL" id="GAA0754593.1"/>
    </source>
</evidence>
<sequence length="350" mass="38971">MWQILNATPFSAAQSWIRGLDGAETWLVVVKATYDVFSDGTTAPASVQPPPVRTPEYWEDAPGVLRYENDFVLAKITTDIVINGTAHSPGGQPVGSLDVGFRVGGVGKRLRVSGDRQWGSSGSWRPAPQPFVLMPMRYSRAFGGADSASSRPDKDWYWPNPVGTGFATSRANAVGRALPNVEYPHAMVEAWSDRPTPAGFGFIGSHWQARAHFAGTYDEAWERDRQPLLPRDFDPRHWQSAPSDQWSPEFLRGGEEVALLNLTREGVTRFVLPSTRLALRTRFMNGDRIDHPPPSLHTVIIEPDAARVSLVWHSALECHSRVYQLDHTRVDMRDAQLTHQEEDLEALLGP</sequence>
<reference evidence="3" key="1">
    <citation type="journal article" date="2019" name="Int. J. Syst. Evol. Microbiol.">
        <title>The Global Catalogue of Microorganisms (GCM) 10K type strain sequencing project: providing services to taxonomists for standard genome sequencing and annotation.</title>
        <authorList>
            <consortium name="The Broad Institute Genomics Platform"/>
            <consortium name="The Broad Institute Genome Sequencing Center for Infectious Disease"/>
            <person name="Wu L."/>
            <person name="Ma J."/>
        </authorList>
    </citation>
    <scope>NUCLEOTIDE SEQUENCE [LARGE SCALE GENOMIC DNA]</scope>
    <source>
        <strain evidence="3">JCM 15503</strain>
    </source>
</reference>
<dbReference type="Pfam" id="PF09937">
    <property type="entry name" value="DUF2169"/>
    <property type="match status" value="1"/>
</dbReference>
<dbReference type="RefSeq" id="WP_141287634.1">
    <property type="nucleotide sequence ID" value="NZ_BAAAEW010000020.1"/>
</dbReference>
<feature type="domain" description="DUF2169" evidence="1">
    <location>
        <begin position="21"/>
        <end position="313"/>
    </location>
</feature>
<proteinExistence type="predicted"/>
<evidence type="ECO:0000313" key="3">
    <source>
        <dbReference type="Proteomes" id="UP001500279"/>
    </source>
</evidence>
<dbReference type="Proteomes" id="UP001500279">
    <property type="component" value="Unassembled WGS sequence"/>
</dbReference>
<comment type="caution">
    <text evidence="2">The sequence shown here is derived from an EMBL/GenBank/DDBJ whole genome shotgun (WGS) entry which is preliminary data.</text>
</comment>
<organism evidence="2 3">
    <name type="scientific">Ideonella azotifigens</name>
    <dbReference type="NCBI Taxonomy" id="513160"/>
    <lineage>
        <taxon>Bacteria</taxon>
        <taxon>Pseudomonadati</taxon>
        <taxon>Pseudomonadota</taxon>
        <taxon>Betaproteobacteria</taxon>
        <taxon>Burkholderiales</taxon>
        <taxon>Sphaerotilaceae</taxon>
        <taxon>Ideonella</taxon>
    </lineage>
</organism>
<keyword evidence="3" id="KW-1185">Reference proteome</keyword>
<dbReference type="InterPro" id="IPR018683">
    <property type="entry name" value="DUF2169"/>
</dbReference>
<gene>
    <name evidence="2" type="ORF">GCM10009107_31260</name>
</gene>
<accession>A0ABP3VBX8</accession>